<evidence type="ECO:0000256" key="8">
    <source>
        <dbReference type="ARBA" id="ARBA00022932"/>
    </source>
</evidence>
<accession>A0A3N4UIL5</accession>
<dbReference type="GO" id="GO:0008408">
    <property type="term" value="F:3'-5' exonuclease activity"/>
    <property type="evidence" value="ECO:0007669"/>
    <property type="project" value="InterPro"/>
</dbReference>
<dbReference type="EC" id="2.7.7.7" evidence="2"/>
<dbReference type="InterPro" id="IPR003141">
    <property type="entry name" value="Pol/His_phosphatase_N"/>
</dbReference>
<evidence type="ECO:0000259" key="10">
    <source>
        <dbReference type="SMART" id="SM00481"/>
    </source>
</evidence>
<comment type="catalytic activity">
    <reaction evidence="9">
        <text>DNA(n) + a 2'-deoxyribonucleoside 5'-triphosphate = DNA(n+1) + diphosphate</text>
        <dbReference type="Rhea" id="RHEA:22508"/>
        <dbReference type="Rhea" id="RHEA-COMP:17339"/>
        <dbReference type="Rhea" id="RHEA-COMP:17340"/>
        <dbReference type="ChEBI" id="CHEBI:33019"/>
        <dbReference type="ChEBI" id="CHEBI:61560"/>
        <dbReference type="ChEBI" id="CHEBI:173112"/>
        <dbReference type="EC" id="2.7.7.7"/>
    </reaction>
</comment>
<dbReference type="InterPro" id="IPR049821">
    <property type="entry name" value="PolIIIA_DnaE1_PHP"/>
</dbReference>
<dbReference type="Pfam" id="PF14579">
    <property type="entry name" value="HHH_6"/>
    <property type="match status" value="1"/>
</dbReference>
<dbReference type="PANTHER" id="PTHR32294">
    <property type="entry name" value="DNA POLYMERASE III SUBUNIT ALPHA"/>
    <property type="match status" value="1"/>
</dbReference>
<dbReference type="CDD" id="cd04485">
    <property type="entry name" value="DnaE_OBF"/>
    <property type="match status" value="1"/>
</dbReference>
<dbReference type="Gene3D" id="3.20.20.140">
    <property type="entry name" value="Metal-dependent hydrolases"/>
    <property type="match status" value="1"/>
</dbReference>
<dbReference type="Pfam" id="PF17657">
    <property type="entry name" value="DNA_pol3_finger"/>
    <property type="match status" value="1"/>
</dbReference>
<dbReference type="GO" id="GO:0005737">
    <property type="term" value="C:cytoplasm"/>
    <property type="evidence" value="ECO:0007669"/>
    <property type="project" value="UniProtKB-SubCell"/>
</dbReference>
<dbReference type="GO" id="GO:0003676">
    <property type="term" value="F:nucleic acid binding"/>
    <property type="evidence" value="ECO:0007669"/>
    <property type="project" value="InterPro"/>
</dbReference>
<evidence type="ECO:0000256" key="3">
    <source>
        <dbReference type="ARBA" id="ARBA00019114"/>
    </source>
</evidence>
<comment type="subcellular location">
    <subcellularLocation>
        <location evidence="1">Cytoplasm</location>
    </subcellularLocation>
</comment>
<evidence type="ECO:0000256" key="7">
    <source>
        <dbReference type="ARBA" id="ARBA00022705"/>
    </source>
</evidence>
<evidence type="ECO:0000256" key="6">
    <source>
        <dbReference type="ARBA" id="ARBA00022695"/>
    </source>
</evidence>
<dbReference type="InterPro" id="IPR040982">
    <property type="entry name" value="DNA_pol3_finger"/>
</dbReference>
<keyword evidence="5" id="KW-0808">Transferase</keyword>
<name>A0A3N4UIL5_9BURK</name>
<dbReference type="GO" id="GO:0006260">
    <property type="term" value="P:DNA replication"/>
    <property type="evidence" value="ECO:0007669"/>
    <property type="project" value="UniProtKB-KW"/>
</dbReference>
<dbReference type="Proteomes" id="UP000272193">
    <property type="component" value="Unassembled WGS sequence"/>
</dbReference>
<dbReference type="InterPro" id="IPR004805">
    <property type="entry name" value="DnaE2/DnaE/PolC"/>
</dbReference>
<dbReference type="SUPFAM" id="SSF89550">
    <property type="entry name" value="PHP domain-like"/>
    <property type="match status" value="1"/>
</dbReference>
<reference evidence="11 12" key="1">
    <citation type="submission" date="2018-11" db="EMBL/GenBank/DDBJ databases">
        <title>Genomic Encyclopedia of Type Strains, Phase IV (KMG-IV): sequencing the most valuable type-strain genomes for metagenomic binning, comparative biology and taxonomic classification.</title>
        <authorList>
            <person name="Goeker M."/>
        </authorList>
    </citation>
    <scope>NUCLEOTIDE SEQUENCE [LARGE SCALE GENOMIC DNA]</scope>
    <source>
        <strain evidence="11 12">DSM 101684</strain>
    </source>
</reference>
<evidence type="ECO:0000256" key="5">
    <source>
        <dbReference type="ARBA" id="ARBA00022679"/>
    </source>
</evidence>
<feature type="domain" description="Polymerase/histidinol phosphatase N-terminal" evidence="10">
    <location>
        <begin position="6"/>
        <end position="73"/>
    </location>
</feature>
<dbReference type="NCBIfam" id="NF004226">
    <property type="entry name" value="PRK05673.1"/>
    <property type="match status" value="1"/>
</dbReference>
<keyword evidence="7" id="KW-0235">DNA replication</keyword>
<keyword evidence="4" id="KW-0963">Cytoplasm</keyword>
<evidence type="ECO:0000256" key="2">
    <source>
        <dbReference type="ARBA" id="ARBA00012417"/>
    </source>
</evidence>
<dbReference type="Gene3D" id="1.10.10.1600">
    <property type="entry name" value="Bacterial DNA polymerase III alpha subunit, thumb domain"/>
    <property type="match status" value="1"/>
</dbReference>
<evidence type="ECO:0000256" key="4">
    <source>
        <dbReference type="ARBA" id="ARBA00022490"/>
    </source>
</evidence>
<evidence type="ECO:0000256" key="9">
    <source>
        <dbReference type="ARBA" id="ARBA00049244"/>
    </source>
</evidence>
<dbReference type="InterPro" id="IPR004365">
    <property type="entry name" value="NA-bd_OB_tRNA"/>
</dbReference>
<dbReference type="GO" id="GO:0003887">
    <property type="term" value="F:DNA-directed DNA polymerase activity"/>
    <property type="evidence" value="ECO:0007669"/>
    <property type="project" value="UniProtKB-KW"/>
</dbReference>
<proteinExistence type="predicted"/>
<keyword evidence="12" id="KW-1185">Reference proteome</keyword>
<dbReference type="AlphaFoldDB" id="A0A3N4UIL5"/>
<gene>
    <name evidence="11" type="ORF">EDC62_2070</name>
</gene>
<dbReference type="EMBL" id="RKQL01000005">
    <property type="protein sequence ID" value="RPE64947.1"/>
    <property type="molecule type" value="Genomic_DNA"/>
</dbReference>
<organism evidence="11 12">
    <name type="scientific">Tibeticola sediminis</name>
    <dbReference type="NCBI Taxonomy" id="1917811"/>
    <lineage>
        <taxon>Bacteria</taxon>
        <taxon>Pseudomonadati</taxon>
        <taxon>Pseudomonadota</taxon>
        <taxon>Betaproteobacteria</taxon>
        <taxon>Burkholderiales</taxon>
        <taxon>Comamonadaceae</taxon>
        <taxon>Tibeticola</taxon>
    </lineage>
</organism>
<dbReference type="Pfam" id="PF07733">
    <property type="entry name" value="DNA_pol3_alpha"/>
    <property type="match status" value="1"/>
</dbReference>
<evidence type="ECO:0000256" key="1">
    <source>
        <dbReference type="ARBA" id="ARBA00004496"/>
    </source>
</evidence>
<dbReference type="NCBIfam" id="TIGR00594">
    <property type="entry name" value="polc"/>
    <property type="match status" value="1"/>
</dbReference>
<dbReference type="InterPro" id="IPR004013">
    <property type="entry name" value="PHP_dom"/>
</dbReference>
<sequence>MARMFVHLRLHTEFSVVDGTCRIDDVVAAAAADGQPALAITDLNNLFGAIKFYKAARGKGVKPIIGCEVVIEGPAGTPEALGRMLLLVQNHQGYLNLCELLARAWTQNVQRTQAVLRLAWLRELSEGLILLSGAQAGPVGQALLQGDEARAADLALQFAAWFPHRFYLELQRAGRADDEAHVLAAVQLAARLKLPVVATHPVQFLEPDDYEAHEARVCIAEGEMLANPRRVRRFTTEQYFKRRAAMEALFADLPSALANSVAIAERCSLTLTLGKPRLPDFPIPPVNGRTLSIDEYFRHVSYEGLEARLVQRFPNPAEREAERPRYVERLEFELRTIIQMGFPGYFLIVGDFIQWAKTHGCPVGPGRGSGAGSLVAYALKITDLDPLQYKLLFERFLNPERVSMPDFDIDFCQANRDRVIDYVKDKYGRDAVSQIATFGTMAARAAIRDVGRVLDLSYGFCDGLSKLIPNKPGMSVTLQYPPQPKKEGDKNNYAIEMEPVLAERIEKEEDVRTLIELAQKLEGLTRNVGMHAGGVLIAPGKLTDFCPLYQQPGSDSAVSQYDKDDVEAVGLVKFDFLGLATLTILEIARDLIRRRHPGQADFAFENVPLDDPATYRLFQEGRTEAVFQFESRGMQGMLRDAKPSRLEDLIALNALYRPGPMDLIPTFVARKHGREPVQYPHPLVEPVLAETYGIMVYQEQVMQTAQILGGYSLGGADMLRRAMGKKKPEEMAQHREIFRAGAAKNGISQEKADEVFDLMEKFAGYGFNKSHAAAYSLLAYHTAWLKVHYTAEFFCANMTVEMDDTDKLKVLLGDAQSFGLRFEPPDVNLGSYRFEPVSDTVIRYGLGAVKGTGQQAIEAIVAAREGRGSGYYGSEAGPFKSLFDFCRRVDRTRVNKRTVEALIKAGAFDGLQRNRAALVASIDRAFDYAAACEAHANQGGLFDMLEGDGHGASTQEPELVEAIPWDLRAQLAAEKTAVGFYLSGHLFDAVEREVRRFVRRSIAEACAAREAVRDPRNGGDAVLLAGIVSDLRVIQGQRGRLALFKLDDKSAVIDARADDALLQAQRNLLRDDEFVVASGRLQPDRFSGGWQLSVQQLWSLAEARCRFGRYLRVLVGDPPPRVAELLAAYGPQAQPGATDDFSAADPLGAPFETDADRDVPIAPRGLPVRLRVERRWDGAADATDAAVAPEADLAGVRYELALGDAARIFPSDAALAAWSAQALEGQAEVVYE</sequence>
<evidence type="ECO:0000313" key="11">
    <source>
        <dbReference type="EMBL" id="RPE64947.1"/>
    </source>
</evidence>
<dbReference type="InterPro" id="IPR029460">
    <property type="entry name" value="DNAPol_HHH"/>
</dbReference>
<dbReference type="InterPro" id="IPR041931">
    <property type="entry name" value="DNA_pol3_alpha_thumb_dom"/>
</dbReference>
<dbReference type="Pfam" id="PF02811">
    <property type="entry name" value="PHP"/>
    <property type="match status" value="1"/>
</dbReference>
<dbReference type="InterPro" id="IPR011708">
    <property type="entry name" value="DNA_pol3_alpha_NTPase_dom"/>
</dbReference>
<dbReference type="PANTHER" id="PTHR32294:SF0">
    <property type="entry name" value="DNA POLYMERASE III SUBUNIT ALPHA"/>
    <property type="match status" value="1"/>
</dbReference>
<comment type="caution">
    <text evidence="11">The sequence shown here is derived from an EMBL/GenBank/DDBJ whole genome shotgun (WGS) entry which is preliminary data.</text>
</comment>
<dbReference type="Pfam" id="PF01336">
    <property type="entry name" value="tRNA_anti-codon"/>
    <property type="match status" value="1"/>
</dbReference>
<keyword evidence="8" id="KW-0239">DNA-directed DNA polymerase</keyword>
<keyword evidence="6" id="KW-0548">Nucleotidyltransferase</keyword>
<dbReference type="Gene3D" id="1.10.150.870">
    <property type="match status" value="1"/>
</dbReference>
<evidence type="ECO:0000313" key="12">
    <source>
        <dbReference type="Proteomes" id="UP000272193"/>
    </source>
</evidence>
<dbReference type="SMART" id="SM00481">
    <property type="entry name" value="POLIIIAc"/>
    <property type="match status" value="1"/>
</dbReference>
<dbReference type="InterPro" id="IPR016195">
    <property type="entry name" value="Pol/histidinol_Pase-like"/>
</dbReference>
<protein>
    <recommendedName>
        <fullName evidence="3">DNA polymerase III subunit alpha</fullName>
        <ecNumber evidence="2">2.7.7.7</ecNumber>
    </recommendedName>
</protein>
<dbReference type="CDD" id="cd07433">
    <property type="entry name" value="PHP_PolIIIA_DnaE1"/>
    <property type="match status" value="1"/>
</dbReference>